<dbReference type="Pfam" id="PF21365">
    <property type="entry name" value="Glyco_hydro_31_3rd"/>
    <property type="match status" value="1"/>
</dbReference>
<dbReference type="InterPro" id="IPR017853">
    <property type="entry name" value="GH"/>
</dbReference>
<dbReference type="CDD" id="cd14752">
    <property type="entry name" value="GH31_N"/>
    <property type="match status" value="1"/>
</dbReference>
<dbReference type="InterPro" id="IPR011013">
    <property type="entry name" value="Gal_mutarotase_sf_dom"/>
</dbReference>
<name>A0A1W6A0K0_9BACI</name>
<evidence type="ECO:0000256" key="2">
    <source>
        <dbReference type="ARBA" id="ARBA00022801"/>
    </source>
</evidence>
<dbReference type="PANTHER" id="PTHR43863:SF2">
    <property type="entry name" value="MALTASE-GLUCOAMYLASE"/>
    <property type="match status" value="1"/>
</dbReference>
<dbReference type="GO" id="GO:0004435">
    <property type="term" value="F:phosphatidylinositol-4,5-bisphosphate phospholipase C activity"/>
    <property type="evidence" value="ECO:0007669"/>
    <property type="project" value="InterPro"/>
</dbReference>
<evidence type="ECO:0008006" key="8">
    <source>
        <dbReference type="Google" id="ProtNLM"/>
    </source>
</evidence>
<dbReference type="InterPro" id="IPR033403">
    <property type="entry name" value="DUF5110"/>
</dbReference>
<evidence type="ECO:0000259" key="4">
    <source>
        <dbReference type="PROSITE" id="PS50008"/>
    </source>
</evidence>
<dbReference type="InterPro" id="IPR013780">
    <property type="entry name" value="Glyco_hydro_b"/>
</dbReference>
<feature type="domain" description="CBM6" evidence="5">
    <location>
        <begin position="474"/>
        <end position="598"/>
    </location>
</feature>
<dbReference type="SUPFAM" id="SSF51011">
    <property type="entry name" value="Glycosyl hydrolase domain"/>
    <property type="match status" value="2"/>
</dbReference>
<dbReference type="InterPro" id="IPR008979">
    <property type="entry name" value="Galactose-bd-like_sf"/>
</dbReference>
<organism evidence="6 7">
    <name type="scientific">Halobacillus mangrovi</name>
    <dbReference type="NCBI Taxonomy" id="402384"/>
    <lineage>
        <taxon>Bacteria</taxon>
        <taxon>Bacillati</taxon>
        <taxon>Bacillota</taxon>
        <taxon>Bacilli</taxon>
        <taxon>Bacillales</taxon>
        <taxon>Bacillaceae</taxon>
        <taxon>Halobacillus</taxon>
    </lineage>
</organism>
<keyword evidence="7" id="KW-1185">Reference proteome</keyword>
<dbReference type="STRING" id="402384.HM131_20380"/>
<evidence type="ECO:0000256" key="3">
    <source>
        <dbReference type="ARBA" id="ARBA00023295"/>
    </source>
</evidence>
<dbReference type="InterPro" id="IPR005084">
    <property type="entry name" value="CBM6"/>
</dbReference>
<protein>
    <recommendedName>
        <fullName evidence="8">CBM6 domain-containing protein</fullName>
    </recommendedName>
</protein>
<dbReference type="GO" id="GO:0035556">
    <property type="term" value="P:intracellular signal transduction"/>
    <property type="evidence" value="ECO:0007669"/>
    <property type="project" value="InterPro"/>
</dbReference>
<dbReference type="InterPro" id="IPR001711">
    <property type="entry name" value="PLipase_C_Pinositol-sp_Y"/>
</dbReference>
<evidence type="ECO:0000313" key="7">
    <source>
        <dbReference type="Proteomes" id="UP000192527"/>
    </source>
</evidence>
<dbReference type="EMBL" id="CP020772">
    <property type="protein sequence ID" value="ARI79039.1"/>
    <property type="molecule type" value="Genomic_DNA"/>
</dbReference>
<dbReference type="Gene3D" id="2.60.40.1180">
    <property type="entry name" value="Golgi alpha-mannosidase II"/>
    <property type="match status" value="3"/>
</dbReference>
<accession>A0A1W6A0K0</accession>
<dbReference type="InterPro" id="IPR041233">
    <property type="entry name" value="Melibiase_C"/>
</dbReference>
<sequence length="1684" mass="191108">MMHSRSLRNSLCVWSLFFILIFGITHVEARESPGTAKGSGPLYWISYEHQFTNNTYLPENRWKQNIDWMAENFQPYGYDMMSTDGWIEGSTKHTENGYIISHNDSWEHDWKYWADYIESKGMNLGIYYNPLWVTPAAVNNENATVIGRPDIMIKDIVTEGDRFNGGQDTSLYWVDVTKDGAKEFVQGYVNYFKEQGAKFLRVDFLSWYETGTDKSIGDVGIAHGRENYETALRWMEEAAGDDMTLSLVMPHLKNHAELELKYGDMIRIDEDVFHGGWDHISGRRQEWTDTWSQWANPFQGFTGFADVSGRNSMILDGDFLRMNTFTGEFEEEEKKTAVSLFTMAGSPIAIADQFDTIGEDAHFYQNSELIELNQQGLAGKPIFYNNDHYKFSSRDSERWLGQLPDGAWVVGLFNRSDVRKELSVDFSKELGLETEAYVRDLWAHEDIGYRYNHKASLTPHDTSMVKVVPRSANKKYETEVASYQQGAYFNNEQQGFNSFGYIENMDQPDASVTVAISVPTAGDYTLNFRYANGSDNPSTKTLVVNEQNQSVTFESTNDWDTWKGKQATFQLEEGENLVTVKNSAGDEGELHLDYIELLHPEVILTNGDFEMGDHTGWDVWNPDNAWTGVNTEDAHEGSKHYFYKSEPYQASIHQKLKGIENGEYKVSAWVKLQPYNDPTFESAGNIARMEVSEHGSDQINVDIKPEQPEFQWKEITQTFEVTSGQLDIGFYTVAPENTSFQIDDVKIEKVGDETSIKYLSNSGFEIGVEGWTSSALNRTSMEAENGSSFARLAGKSEVWQYVTLPEGDYTVRAKARKSETAKQAEIYVSYGGGKESEEISTSNWDSVGTTLISVEANEVVKVGASLEGENGSLLDIEKLEIVKADLQQPQVTTLPSLDTSSPYLEKDSEITFHMEDQSAVRLSFLKDGIARVWMEPTGTFSKKKSYVVDNEKAKALYRITDEKNYYKISTEELTVRAYKNPFRLAYYDRHNKTLLTQDQTDGGLGYDQYKGVYQIFELNADEHLYGLGMDRHTKELDKRGTTITMNNSMVDGLGGNTSDISGTFLTSTNGYGVYFDNTHQNAQFDLGKDNKSAYSFYAPNGEMVYYFMAGPDFPQVMDSFGELTGEPPLPPQWSLGYIQSRFGYKSWEEVNQIASTFRDKAIPMDGLILDVYWAKEDQYFDFTWSGAFSNPEDHLKQLADKGVKVTPIVDPYIESTANNYSEADDKGYFVQDTSNRTITYPAWYGGGGLVDFTNEEAAKWYTQQAKTLHDAGTKGWWIDLNEPEQQTDPIRDHFQGGRADEIRNVYALVESKAFYEGQRSYTDERVWSLARSGFSGISEYGTTLWSGDVNASWEALTHNLQLGLTASMSGMPYFTTDAGGFSGVPSSELYTRWMQSAAYMPIFRSHGADGEREPWAFGEEAETIVTEAIRQRYRLLPYIYSAVRDTSEKNLPIMRPLVFDYQTDPNVSNLKDQWMFGPSLLVAPVHKEGGRERNVYLPDGNWYEWNGKAVYGGGQTISYDVPLEKTPVFVKEGAIIPLGEDIQYVGEKPNKQISLRIYPYQSGDLSTYTLYEDDGSTYKYEEGALATTEITAEKQKDETLVTIGKRQGSYEGMVEKRTYTVELPFEEAPKWIKVNGRKLESVKEVNIAKNNSFLYDEKQKTIQIKTKAKSDGELTIRVKHKVTK</sequence>
<dbReference type="PROSITE" id="PS50008">
    <property type="entry name" value="PIPLC_Y_DOMAIN"/>
    <property type="match status" value="1"/>
</dbReference>
<dbReference type="InterPro" id="IPR000322">
    <property type="entry name" value="Glyco_hydro_31_TIM"/>
</dbReference>
<dbReference type="Gene3D" id="3.20.20.70">
    <property type="entry name" value="Aldolase class I"/>
    <property type="match status" value="1"/>
</dbReference>
<reference evidence="6 7" key="1">
    <citation type="submission" date="2017-04" db="EMBL/GenBank/DDBJ databases">
        <title>The whole genome sequencing and assembly of Halobacillus mangrovi strain.</title>
        <authorList>
            <person name="Lee S.-J."/>
            <person name="Park M.-K."/>
            <person name="Kim J.-Y."/>
            <person name="Lee Y.-J."/>
            <person name="Yi H."/>
            <person name="Bahn Y.-S."/>
            <person name="Kim J.F."/>
            <person name="Lee D.-W."/>
        </authorList>
    </citation>
    <scope>NUCLEOTIDE SEQUENCE [LARGE SCALE GENOMIC DNA]</scope>
    <source>
        <strain evidence="6 7">KTB 131</strain>
    </source>
</reference>
<dbReference type="KEGG" id="hmn:HM131_20380"/>
<dbReference type="PROSITE" id="PS51175">
    <property type="entry name" value="CBM6"/>
    <property type="match status" value="1"/>
</dbReference>
<dbReference type="Pfam" id="PF13802">
    <property type="entry name" value="Gal_mutarotas_2"/>
    <property type="match status" value="1"/>
</dbReference>
<dbReference type="SUPFAM" id="SSF51445">
    <property type="entry name" value="(Trans)glycosidases"/>
    <property type="match status" value="2"/>
</dbReference>
<dbReference type="Pfam" id="PF01055">
    <property type="entry name" value="Glyco_hydro_31_2nd"/>
    <property type="match status" value="1"/>
</dbReference>
<dbReference type="SUPFAM" id="SSF49785">
    <property type="entry name" value="Galactose-binding domain-like"/>
    <property type="match status" value="2"/>
</dbReference>
<dbReference type="InterPro" id="IPR048395">
    <property type="entry name" value="Glyco_hydro_31_C"/>
</dbReference>
<keyword evidence="3" id="KW-0326">Glycosidase</keyword>
<evidence type="ECO:0000256" key="1">
    <source>
        <dbReference type="ARBA" id="ARBA00007806"/>
    </source>
</evidence>
<dbReference type="InterPro" id="IPR051816">
    <property type="entry name" value="Glycosyl_Hydrolase_31"/>
</dbReference>
<feature type="domain" description="PI-PLC Y-box" evidence="4">
    <location>
        <begin position="50"/>
        <end position="100"/>
    </location>
</feature>
<dbReference type="Gene3D" id="2.60.40.1760">
    <property type="entry name" value="glycosyl hydrolase (family 31)"/>
    <property type="match status" value="1"/>
</dbReference>
<dbReference type="GO" id="GO:0005975">
    <property type="term" value="P:carbohydrate metabolic process"/>
    <property type="evidence" value="ECO:0007669"/>
    <property type="project" value="InterPro"/>
</dbReference>
<keyword evidence="2" id="KW-0378">Hydrolase</keyword>
<dbReference type="Pfam" id="PF16990">
    <property type="entry name" value="CBM_35"/>
    <property type="match status" value="1"/>
</dbReference>
<proteinExistence type="inferred from homology"/>
<dbReference type="InterPro" id="IPR013785">
    <property type="entry name" value="Aldolase_TIM"/>
</dbReference>
<dbReference type="GO" id="GO:0006629">
    <property type="term" value="P:lipid metabolic process"/>
    <property type="evidence" value="ECO:0007669"/>
    <property type="project" value="InterPro"/>
</dbReference>
<dbReference type="Gene3D" id="2.60.120.260">
    <property type="entry name" value="Galactose-binding domain-like"/>
    <property type="match status" value="3"/>
</dbReference>
<dbReference type="Gene3D" id="3.20.20.80">
    <property type="entry name" value="Glycosidases"/>
    <property type="match status" value="1"/>
</dbReference>
<dbReference type="Pfam" id="PF17137">
    <property type="entry name" value="DUF5110"/>
    <property type="match status" value="1"/>
</dbReference>
<dbReference type="SUPFAM" id="SSF74650">
    <property type="entry name" value="Galactose mutarotase-like"/>
    <property type="match status" value="1"/>
</dbReference>
<evidence type="ECO:0000259" key="5">
    <source>
        <dbReference type="PROSITE" id="PS51175"/>
    </source>
</evidence>
<dbReference type="PANTHER" id="PTHR43863">
    <property type="entry name" value="HYDROLASE, PUTATIVE (AFU_ORTHOLOGUE AFUA_1G03140)-RELATED"/>
    <property type="match status" value="1"/>
</dbReference>
<gene>
    <name evidence="6" type="ORF">HM131_20380</name>
</gene>
<dbReference type="OrthoDB" id="9807519at2"/>
<dbReference type="Pfam" id="PF17801">
    <property type="entry name" value="Melibiase_C"/>
    <property type="match status" value="1"/>
</dbReference>
<dbReference type="GO" id="GO:0004553">
    <property type="term" value="F:hydrolase activity, hydrolyzing O-glycosyl compounds"/>
    <property type="evidence" value="ECO:0007669"/>
    <property type="project" value="InterPro"/>
</dbReference>
<dbReference type="Proteomes" id="UP000192527">
    <property type="component" value="Chromosome"/>
</dbReference>
<evidence type="ECO:0000313" key="6">
    <source>
        <dbReference type="EMBL" id="ARI79039.1"/>
    </source>
</evidence>
<comment type="similarity">
    <text evidence="1">Belongs to the glycosyl hydrolase 31 family.</text>
</comment>
<dbReference type="GO" id="GO:0030246">
    <property type="term" value="F:carbohydrate binding"/>
    <property type="evidence" value="ECO:0007669"/>
    <property type="project" value="InterPro"/>
</dbReference>
<dbReference type="InterPro" id="IPR025887">
    <property type="entry name" value="Glyco_hydro_31_N_dom"/>
</dbReference>